<proteinExistence type="predicted"/>
<protein>
    <submittedName>
        <fullName evidence="1">Uncharacterized protein</fullName>
    </submittedName>
</protein>
<evidence type="ECO:0000313" key="2">
    <source>
        <dbReference type="Proteomes" id="UP000664844"/>
    </source>
</evidence>
<accession>A0ABS3FL46</accession>
<evidence type="ECO:0000313" key="1">
    <source>
        <dbReference type="EMBL" id="MBO0347824.1"/>
    </source>
</evidence>
<name>A0ABS3FL46_9CYAN</name>
<comment type="caution">
    <text evidence="1">The sequence shown here is derived from an EMBL/GenBank/DDBJ whole genome shotgun (WGS) entry which is preliminary data.</text>
</comment>
<dbReference type="EMBL" id="JAFLQW010000042">
    <property type="protein sequence ID" value="MBO0347824.1"/>
    <property type="molecule type" value="Genomic_DNA"/>
</dbReference>
<keyword evidence="2" id="KW-1185">Reference proteome</keyword>
<gene>
    <name evidence="1" type="ORF">J0895_01605</name>
</gene>
<dbReference type="Proteomes" id="UP000664844">
    <property type="component" value="Unassembled WGS sequence"/>
</dbReference>
<sequence>MTTAKIKKLGKKIASNQASLDEITLFVSLLMQAAVQEVNDSFSPRQLVKRDRLTEPLPLEKRQLSSYRTRLGMILEYAVSATMDWLIHQAFEDDLRLTFEVAHKYPDFLMRDRCLQPSVRIEMKAVDADSDEQSARFEVLNSLIKGEKDVVILIGWEWFKNKLENGTLCEYPSIFSFVVVPASELARERDESVKLRGGRVEIDRILVPKKGWPGELKQDEGNAGKILRLVHSTRKKEPFKLSQYIQRYLQFTDIVESRRKQNLKNQREE</sequence>
<reference evidence="1 2" key="1">
    <citation type="submission" date="2021-03" db="EMBL/GenBank/DDBJ databases">
        <title>Metabolic Capacity of the Antarctic Cyanobacterium Phormidium pseudopriestleyi that Sustains Oxygenic Photosynthesis in the Presence of Hydrogen Sulfide.</title>
        <authorList>
            <person name="Lumian J.E."/>
            <person name="Jungblut A.D."/>
            <person name="Dillon M.L."/>
            <person name="Hawes I."/>
            <person name="Doran P.T."/>
            <person name="Mackey T.J."/>
            <person name="Dick G.J."/>
            <person name="Grettenberger C.L."/>
            <person name="Sumner D.Y."/>
        </authorList>
    </citation>
    <scope>NUCLEOTIDE SEQUENCE [LARGE SCALE GENOMIC DNA]</scope>
    <source>
        <strain evidence="1 2">FRX01</strain>
    </source>
</reference>
<dbReference type="RefSeq" id="WP_207086400.1">
    <property type="nucleotide sequence ID" value="NZ_JAFLQW010000042.1"/>
</dbReference>
<organism evidence="1 2">
    <name type="scientific">Phormidium pseudopriestleyi FRX01</name>
    <dbReference type="NCBI Taxonomy" id="1759528"/>
    <lineage>
        <taxon>Bacteria</taxon>
        <taxon>Bacillati</taxon>
        <taxon>Cyanobacteriota</taxon>
        <taxon>Cyanophyceae</taxon>
        <taxon>Oscillatoriophycideae</taxon>
        <taxon>Oscillatoriales</taxon>
        <taxon>Oscillatoriaceae</taxon>
        <taxon>Phormidium</taxon>
    </lineage>
</organism>